<proteinExistence type="predicted"/>
<sequence length="183" mass="19841">MLAQRSPAMAPDNESSDSRLTRSQAQPASPIFQSRAAKQLGLFFAGAGFLMFSTFVTRRAITRKQLAAYPKFYQPSHSPAGKQVNPEGSMIALEALNLATLNVISFGMMMTGGAAWAFDVTSVDDLREMARRSIRGAAGQTDEAAEREFEEWAAKVLTKFGKAPEDEAAKKAESDSKKGKEGQ</sequence>
<dbReference type="Proteomes" id="UP000805649">
    <property type="component" value="Unassembled WGS sequence"/>
</dbReference>
<name>A0ACC3Z0R4_COLTU</name>
<comment type="caution">
    <text evidence="1">The sequence shown here is derived from an EMBL/GenBank/DDBJ whole genome shotgun (WGS) entry which is preliminary data.</text>
</comment>
<reference evidence="1 2" key="1">
    <citation type="journal article" date="2020" name="Phytopathology">
        <title>Genome Sequence Resources of Colletotrichum truncatum, C. plurivorum, C. musicola, and C. sojae: Four Species Pathogenic to Soybean (Glycine max).</title>
        <authorList>
            <person name="Rogerio F."/>
            <person name="Boufleur T.R."/>
            <person name="Ciampi-Guillardi M."/>
            <person name="Sukno S.A."/>
            <person name="Thon M.R."/>
            <person name="Massola Junior N.S."/>
            <person name="Baroncelli R."/>
        </authorList>
    </citation>
    <scope>NUCLEOTIDE SEQUENCE [LARGE SCALE GENOMIC DNA]</scope>
    <source>
        <strain evidence="1 2">CMES1059</strain>
    </source>
</reference>
<organism evidence="1 2">
    <name type="scientific">Colletotrichum truncatum</name>
    <name type="common">Anthracnose fungus</name>
    <name type="synonym">Colletotrichum capsici</name>
    <dbReference type="NCBI Taxonomy" id="5467"/>
    <lineage>
        <taxon>Eukaryota</taxon>
        <taxon>Fungi</taxon>
        <taxon>Dikarya</taxon>
        <taxon>Ascomycota</taxon>
        <taxon>Pezizomycotina</taxon>
        <taxon>Sordariomycetes</taxon>
        <taxon>Hypocreomycetidae</taxon>
        <taxon>Glomerellales</taxon>
        <taxon>Glomerellaceae</taxon>
        <taxon>Colletotrichum</taxon>
        <taxon>Colletotrichum truncatum species complex</taxon>
    </lineage>
</organism>
<dbReference type="EMBL" id="VUJX02000004">
    <property type="protein sequence ID" value="KAL0937671.1"/>
    <property type="molecule type" value="Genomic_DNA"/>
</dbReference>
<evidence type="ECO:0000313" key="2">
    <source>
        <dbReference type="Proteomes" id="UP000805649"/>
    </source>
</evidence>
<accession>A0ACC3Z0R4</accession>
<keyword evidence="2" id="KW-1185">Reference proteome</keyword>
<protein>
    <submittedName>
        <fullName evidence="1">Uncharacterized protein</fullName>
    </submittedName>
</protein>
<evidence type="ECO:0000313" key="1">
    <source>
        <dbReference type="EMBL" id="KAL0937671.1"/>
    </source>
</evidence>
<gene>
    <name evidence="1" type="ORF">CTRU02_207402</name>
</gene>